<dbReference type="OrthoDB" id="9810187at2"/>
<dbReference type="Gene3D" id="3.40.50.300">
    <property type="entry name" value="P-loop containing nucleotide triphosphate hydrolases"/>
    <property type="match status" value="1"/>
</dbReference>
<dbReference type="RefSeq" id="WP_146993154.1">
    <property type="nucleotide sequence ID" value="NZ_VITY01000028.1"/>
</dbReference>
<dbReference type="EMBL" id="VITY01000028">
    <property type="protein sequence ID" value="TWB86771.1"/>
    <property type="molecule type" value="Genomic_DNA"/>
</dbReference>
<organism evidence="3 4">
    <name type="scientific">Bradyrhizobium macuxiense</name>
    <dbReference type="NCBI Taxonomy" id="1755647"/>
    <lineage>
        <taxon>Bacteria</taxon>
        <taxon>Pseudomonadati</taxon>
        <taxon>Pseudomonadota</taxon>
        <taxon>Alphaproteobacteria</taxon>
        <taxon>Hyphomicrobiales</taxon>
        <taxon>Nitrobacteraceae</taxon>
        <taxon>Bradyrhizobium</taxon>
    </lineage>
</organism>
<dbReference type="InterPro" id="IPR035897">
    <property type="entry name" value="Toll_tir_struct_dom_sf"/>
</dbReference>
<evidence type="ECO:0000313" key="3">
    <source>
        <dbReference type="EMBL" id="TWB86771.1"/>
    </source>
</evidence>
<dbReference type="PANTHER" id="PTHR12697">
    <property type="entry name" value="PBS LYASE HEAT-LIKE PROTEIN"/>
    <property type="match status" value="1"/>
</dbReference>
<dbReference type="SUPFAM" id="SSF48371">
    <property type="entry name" value="ARM repeat"/>
    <property type="match status" value="1"/>
</dbReference>
<dbReference type="Gene3D" id="3.40.50.10140">
    <property type="entry name" value="Toll/interleukin-1 receptor homology (TIR) domain"/>
    <property type="match status" value="1"/>
</dbReference>
<dbReference type="Proteomes" id="UP000321304">
    <property type="component" value="Unassembled WGS sequence"/>
</dbReference>
<protein>
    <submittedName>
        <fullName evidence="3">HEAT repeat protein</fullName>
    </submittedName>
</protein>
<name>A0A560KU64_9BRAD</name>
<sequence>MDRYDYFMSFGGRDSSVAAAEIVRELEAGFDLYGWIDLREVKGGDEWFTLINHALKITSAFVLCIGPEPVSRWCRLELAVAVARKAAEPSYGIVVVSLPGARMDDIPILEGLAKVLIWNTADPAQLRSLASTLRGTRPPPYDWIEALKQAGIKQTDAELAVVQQKYVDRLYVRRSVTQRQLAEFLESDSQVFLLLGEAGVGKTNFVCDYARREGSYRPIFLLRASALVPQPNSIETAIASIVEASTGQRIGSPVFPVLTGLLRGSRLLVIIDALNEAQLLPQFTEVLGATLHRARGSAIQFLLTCRRADWRFFKNDPRVTSNIWASESSDQRYRYGRTLARFNEDELDEAWALYQPYFTIQGQLTASVRAVCDHPLMLRFFCEAYRGKPVPPFIQTTDVFEKYWKAKVERVGDGRSRIALTKLALHLRMTRRTALNEDDAIELVTNEAYNHLVSEEIILLTYEDRQTLTRFVGFMYEAFFEYCLAKAVLAGEEWRSRKPNEIVKGLTALLQEARSNRAMVGVIEFILLFYQDEQYFDELLDSVEVSPEWRHSLCVLLPRLRNFDKRHVARLHKYVGDESYWVRWAAAYALAQLPNAEEFFEAVEAWFTDDRWQAREGAANALAHHPSKGKQWSRLVHWADDASWRVRRAVALGINRCLAAGVVPISKLEELTSDLSWRRRDVAIVSQRDLQISPKSSGAVLGLLIHDRNERVRFDLAKFLSAIPITSNVLPMLRVLTDDESPWVRRRVAKSIVRFVQDESDVPIDILGVLGSDTNGSVRWEVARVLAVSHPMQERLRTILEKLRGDPDESVRTAAEFSARYGVRLASMDFEQVLLACDHRLLDIREAVARVEDALRPPSDIAEKQSTLYASWRPDHYPGIVRAITLVSERIPQAKFLELLRLLLQDAEEGVRWAMAQMVATLRTDLDIRKELAKALLADSHVWVRQAMLEELTPTFLAENPDLGPSLITLVDDEDPDLRLALVLAAKRLREQLGALTESILGTLKFDPVPEVAQAARRSIERRQ</sequence>
<dbReference type="AlphaFoldDB" id="A0A560KU64"/>
<comment type="function">
    <text evidence="1">Catalyzes the hydroxylation of the N(6)-(4-aminobutyl)-L-lysine intermediate produced by deoxyhypusine synthase/DHPS on a critical lysine of the eukaryotic translation initiation factor 5A/eIF-5A. This is the second step of the post-translational modification of that lysine into an unusual amino acid residue named hypusine. Hypusination is unique to mature eIF-5A factor and is essential for its function.</text>
</comment>
<dbReference type="InterPro" id="IPR011989">
    <property type="entry name" value="ARM-like"/>
</dbReference>
<dbReference type="SUPFAM" id="SSF52540">
    <property type="entry name" value="P-loop containing nucleoside triphosphate hydrolases"/>
    <property type="match status" value="1"/>
</dbReference>
<dbReference type="InterPro" id="IPR021133">
    <property type="entry name" value="HEAT_type_2"/>
</dbReference>
<dbReference type="GO" id="GO:0016491">
    <property type="term" value="F:oxidoreductase activity"/>
    <property type="evidence" value="ECO:0007669"/>
    <property type="project" value="TreeGrafter"/>
</dbReference>
<dbReference type="PROSITE" id="PS50077">
    <property type="entry name" value="HEAT_REPEAT"/>
    <property type="match status" value="1"/>
</dbReference>
<dbReference type="InterPro" id="IPR016024">
    <property type="entry name" value="ARM-type_fold"/>
</dbReference>
<evidence type="ECO:0000259" key="2">
    <source>
        <dbReference type="PROSITE" id="PS50104"/>
    </source>
</evidence>
<dbReference type="PROSITE" id="PS50104">
    <property type="entry name" value="TIR"/>
    <property type="match status" value="1"/>
</dbReference>
<evidence type="ECO:0000256" key="1">
    <source>
        <dbReference type="ARBA" id="ARBA00045876"/>
    </source>
</evidence>
<reference evidence="3 4" key="1">
    <citation type="submission" date="2019-06" db="EMBL/GenBank/DDBJ databases">
        <title>Genomic Encyclopedia of Type Strains, Phase IV (KMG-V): Genome sequencing to study the core and pangenomes of soil and plant-associated prokaryotes.</title>
        <authorList>
            <person name="Whitman W."/>
        </authorList>
    </citation>
    <scope>NUCLEOTIDE SEQUENCE [LARGE SCALE GENOMIC DNA]</scope>
    <source>
        <strain evidence="3 4">BR 10355</strain>
    </source>
</reference>
<dbReference type="PANTHER" id="PTHR12697:SF5">
    <property type="entry name" value="DEOXYHYPUSINE HYDROXYLASE"/>
    <property type="match status" value="1"/>
</dbReference>
<dbReference type="GO" id="GO:0007165">
    <property type="term" value="P:signal transduction"/>
    <property type="evidence" value="ECO:0007669"/>
    <property type="project" value="InterPro"/>
</dbReference>
<dbReference type="Gene3D" id="1.25.10.10">
    <property type="entry name" value="Leucine-rich Repeat Variant"/>
    <property type="match status" value="3"/>
</dbReference>
<dbReference type="SUPFAM" id="SSF52200">
    <property type="entry name" value="Toll/Interleukin receptor TIR domain"/>
    <property type="match status" value="1"/>
</dbReference>
<accession>A0A560KU64</accession>
<evidence type="ECO:0000313" key="4">
    <source>
        <dbReference type="Proteomes" id="UP000321304"/>
    </source>
</evidence>
<proteinExistence type="predicted"/>
<dbReference type="InterPro" id="IPR000157">
    <property type="entry name" value="TIR_dom"/>
</dbReference>
<keyword evidence="4" id="KW-1185">Reference proteome</keyword>
<gene>
    <name evidence="3" type="ORF">FBZ93_12811</name>
</gene>
<dbReference type="Pfam" id="PF13646">
    <property type="entry name" value="HEAT_2"/>
    <property type="match status" value="2"/>
</dbReference>
<feature type="domain" description="TIR" evidence="2">
    <location>
        <begin position="2"/>
        <end position="133"/>
    </location>
</feature>
<dbReference type="Pfam" id="PF13676">
    <property type="entry name" value="TIR_2"/>
    <property type="match status" value="1"/>
</dbReference>
<comment type="caution">
    <text evidence="3">The sequence shown here is derived from an EMBL/GenBank/DDBJ whole genome shotgun (WGS) entry which is preliminary data.</text>
</comment>
<dbReference type="InterPro" id="IPR027417">
    <property type="entry name" value="P-loop_NTPase"/>
</dbReference>